<evidence type="ECO:0000256" key="2">
    <source>
        <dbReference type="ARBA" id="ARBA00022475"/>
    </source>
</evidence>
<evidence type="ECO:0000256" key="3">
    <source>
        <dbReference type="ARBA" id="ARBA00022692"/>
    </source>
</evidence>
<dbReference type="EMBL" id="FUWH01000001">
    <property type="protein sequence ID" value="SJZ35332.1"/>
    <property type="molecule type" value="Genomic_DNA"/>
</dbReference>
<evidence type="ECO:0000256" key="4">
    <source>
        <dbReference type="ARBA" id="ARBA00022989"/>
    </source>
</evidence>
<evidence type="ECO:0000256" key="5">
    <source>
        <dbReference type="ARBA" id="ARBA00023136"/>
    </source>
</evidence>
<dbReference type="InterPro" id="IPR017039">
    <property type="entry name" value="Virul_fac_BrkB"/>
</dbReference>
<dbReference type="PANTHER" id="PTHR30213:SF1">
    <property type="entry name" value="INNER MEMBRANE PROTEIN YHJD"/>
    <property type="match status" value="1"/>
</dbReference>
<proteinExistence type="predicted"/>
<evidence type="ECO:0000256" key="6">
    <source>
        <dbReference type="SAM" id="Phobius"/>
    </source>
</evidence>
<keyword evidence="4 6" id="KW-1133">Transmembrane helix</keyword>
<name>A0A1T4JYJ4_9BACT</name>
<feature type="transmembrane region" description="Helical" evidence="6">
    <location>
        <begin position="234"/>
        <end position="257"/>
    </location>
</feature>
<feature type="transmembrane region" description="Helical" evidence="6">
    <location>
        <begin position="168"/>
        <end position="191"/>
    </location>
</feature>
<keyword evidence="3 6" id="KW-0812">Transmembrane</keyword>
<feature type="transmembrane region" description="Helical" evidence="6">
    <location>
        <begin position="21"/>
        <end position="43"/>
    </location>
</feature>
<dbReference type="STRING" id="413434.SAMN04488132_101323"/>
<gene>
    <name evidence="7" type="ORF">SAMN04488132_101323</name>
</gene>
<evidence type="ECO:0000256" key="1">
    <source>
        <dbReference type="ARBA" id="ARBA00004651"/>
    </source>
</evidence>
<reference evidence="7 8" key="1">
    <citation type="submission" date="2017-02" db="EMBL/GenBank/DDBJ databases">
        <authorList>
            <person name="Peterson S.W."/>
        </authorList>
    </citation>
    <scope>NUCLEOTIDE SEQUENCE [LARGE SCALE GENOMIC DNA]</scope>
    <source>
        <strain evidence="7 8">DSM 22335</strain>
    </source>
</reference>
<dbReference type="GO" id="GO:0005886">
    <property type="term" value="C:plasma membrane"/>
    <property type="evidence" value="ECO:0007669"/>
    <property type="project" value="UniProtKB-SubCell"/>
</dbReference>
<feature type="transmembrane region" description="Helical" evidence="6">
    <location>
        <begin position="80"/>
        <end position="100"/>
    </location>
</feature>
<comment type="subcellular location">
    <subcellularLocation>
        <location evidence="1">Cell membrane</location>
        <topology evidence="1">Multi-pass membrane protein</topology>
    </subcellularLocation>
</comment>
<keyword evidence="8" id="KW-1185">Reference proteome</keyword>
<feature type="transmembrane region" description="Helical" evidence="6">
    <location>
        <begin position="121"/>
        <end position="148"/>
    </location>
</feature>
<dbReference type="Proteomes" id="UP000190888">
    <property type="component" value="Unassembled WGS sequence"/>
</dbReference>
<dbReference type="PIRSF" id="PIRSF035875">
    <property type="entry name" value="RNase_BN"/>
    <property type="match status" value="1"/>
</dbReference>
<dbReference type="AlphaFoldDB" id="A0A1T4JYJ4"/>
<keyword evidence="5 6" id="KW-0472">Membrane</keyword>
<dbReference type="PANTHER" id="PTHR30213">
    <property type="entry name" value="INNER MEMBRANE PROTEIN YHJD"/>
    <property type="match status" value="1"/>
</dbReference>
<organism evidence="7 8">
    <name type="scientific">Sediminibacterium ginsengisoli</name>
    <dbReference type="NCBI Taxonomy" id="413434"/>
    <lineage>
        <taxon>Bacteria</taxon>
        <taxon>Pseudomonadati</taxon>
        <taxon>Bacteroidota</taxon>
        <taxon>Chitinophagia</taxon>
        <taxon>Chitinophagales</taxon>
        <taxon>Chitinophagaceae</taxon>
        <taxon>Sediminibacterium</taxon>
    </lineage>
</organism>
<protein>
    <submittedName>
        <fullName evidence="7">Membrane protein</fullName>
    </submittedName>
</protein>
<accession>A0A1T4JYJ4</accession>
<evidence type="ECO:0000313" key="7">
    <source>
        <dbReference type="EMBL" id="SJZ35332.1"/>
    </source>
</evidence>
<feature type="transmembrane region" description="Helical" evidence="6">
    <location>
        <begin position="203"/>
        <end position="222"/>
    </location>
</feature>
<evidence type="ECO:0000313" key="8">
    <source>
        <dbReference type="Proteomes" id="UP000190888"/>
    </source>
</evidence>
<sequence length="294" mass="32813">MRLALRLFLANDPLRLAGATAFFTTFALPFILIILAQLLRVFFDRHQINQQLFDNLSSIIGLESAQQLRITVRGFRGLGINWMAIAGGSVFMLFVSTTLFRVIKDSCNQIWMIRQKPRQGFAIAMGSRFRSLLVIIFTGILFVSGMLIESSQVFLGEAINHLLPGSGMFLKRLISTIVSLSIGVGWFAVVFRYIPDGRPQWRVALAGAVVTSILFNAAKLVLRLLLVESNLDTIFGKSGAIVLLLLFVFYTAMLLYYGAAFTRVWANSTGRPIQPLPHATIYRYADLPVMQKGE</sequence>
<keyword evidence="2" id="KW-1003">Cell membrane</keyword>
<dbReference type="Pfam" id="PF03631">
    <property type="entry name" value="Virul_fac_BrkB"/>
    <property type="match status" value="1"/>
</dbReference>